<dbReference type="EMBL" id="JAWXYG010000009">
    <property type="protein sequence ID" value="KAK4264078.1"/>
    <property type="molecule type" value="Genomic_DNA"/>
</dbReference>
<gene>
    <name evidence="1" type="ORF">QN277_029415</name>
</gene>
<proteinExistence type="predicted"/>
<name>A0AAE1J6Z3_9FABA</name>
<sequence>MKGQLLFPLDASGSYSYVSSASRISVASLCVMTKKNDILVPEDNSSQNQPCQNNNLYDVKDFSYSK</sequence>
<dbReference type="Proteomes" id="UP001293593">
    <property type="component" value="Unassembled WGS sequence"/>
</dbReference>
<evidence type="ECO:0000313" key="2">
    <source>
        <dbReference type="Proteomes" id="UP001293593"/>
    </source>
</evidence>
<evidence type="ECO:0000313" key="1">
    <source>
        <dbReference type="EMBL" id="KAK4264078.1"/>
    </source>
</evidence>
<keyword evidence="2" id="KW-1185">Reference proteome</keyword>
<organism evidence="1 2">
    <name type="scientific">Acacia crassicarpa</name>
    <name type="common">northern wattle</name>
    <dbReference type="NCBI Taxonomy" id="499986"/>
    <lineage>
        <taxon>Eukaryota</taxon>
        <taxon>Viridiplantae</taxon>
        <taxon>Streptophyta</taxon>
        <taxon>Embryophyta</taxon>
        <taxon>Tracheophyta</taxon>
        <taxon>Spermatophyta</taxon>
        <taxon>Magnoliopsida</taxon>
        <taxon>eudicotyledons</taxon>
        <taxon>Gunneridae</taxon>
        <taxon>Pentapetalae</taxon>
        <taxon>rosids</taxon>
        <taxon>fabids</taxon>
        <taxon>Fabales</taxon>
        <taxon>Fabaceae</taxon>
        <taxon>Caesalpinioideae</taxon>
        <taxon>mimosoid clade</taxon>
        <taxon>Acacieae</taxon>
        <taxon>Acacia</taxon>
    </lineage>
</organism>
<comment type="caution">
    <text evidence="1">The sequence shown here is derived from an EMBL/GenBank/DDBJ whole genome shotgun (WGS) entry which is preliminary data.</text>
</comment>
<protein>
    <submittedName>
        <fullName evidence="1">Uncharacterized protein</fullName>
    </submittedName>
</protein>
<reference evidence="1" key="1">
    <citation type="submission" date="2023-10" db="EMBL/GenBank/DDBJ databases">
        <title>Chromosome-level genome of the transformable northern wattle, Acacia crassicarpa.</title>
        <authorList>
            <person name="Massaro I."/>
            <person name="Sinha N.R."/>
            <person name="Poethig S."/>
            <person name="Leichty A.R."/>
        </authorList>
    </citation>
    <scope>NUCLEOTIDE SEQUENCE</scope>
    <source>
        <strain evidence="1">Acra3RX</strain>
        <tissue evidence="1">Leaf</tissue>
    </source>
</reference>
<accession>A0AAE1J6Z3</accession>
<dbReference type="AlphaFoldDB" id="A0AAE1J6Z3"/>